<sequence length="131" mass="15354">MKPFVAFILMDDQMKTISKCIPDLLEQQQASKIFKKTIDTIGSNETHEHQFRYFPHVCRRLDYSNSIHQRMLIILRSKSNFKFYYHLSIEHNAQPVRLIDSNLQVVIPNITSAIKKTTWSDIILHGPNNVL</sequence>
<protein>
    <submittedName>
        <fullName evidence="1">Uncharacterized protein</fullName>
    </submittedName>
</protein>
<evidence type="ECO:0000313" key="1">
    <source>
        <dbReference type="EMBL" id="KAH9425707.1"/>
    </source>
</evidence>
<dbReference type="EMBL" id="NJHN03000017">
    <property type="protein sequence ID" value="KAH9425707.1"/>
    <property type="molecule type" value="Genomic_DNA"/>
</dbReference>
<keyword evidence="2" id="KW-1185">Reference proteome</keyword>
<accession>A0ABQ8JSW4</accession>
<evidence type="ECO:0000313" key="2">
    <source>
        <dbReference type="Proteomes" id="UP000887458"/>
    </source>
</evidence>
<proteinExistence type="predicted"/>
<name>A0ABQ8JSW4_DERPT</name>
<organism evidence="1 2">
    <name type="scientific">Dermatophagoides pteronyssinus</name>
    <name type="common">European house dust mite</name>
    <dbReference type="NCBI Taxonomy" id="6956"/>
    <lineage>
        <taxon>Eukaryota</taxon>
        <taxon>Metazoa</taxon>
        <taxon>Ecdysozoa</taxon>
        <taxon>Arthropoda</taxon>
        <taxon>Chelicerata</taxon>
        <taxon>Arachnida</taxon>
        <taxon>Acari</taxon>
        <taxon>Acariformes</taxon>
        <taxon>Sarcoptiformes</taxon>
        <taxon>Astigmata</taxon>
        <taxon>Psoroptidia</taxon>
        <taxon>Analgoidea</taxon>
        <taxon>Pyroglyphidae</taxon>
        <taxon>Dermatophagoidinae</taxon>
        <taxon>Dermatophagoides</taxon>
    </lineage>
</organism>
<dbReference type="Proteomes" id="UP000887458">
    <property type="component" value="Unassembled WGS sequence"/>
</dbReference>
<reference evidence="1 2" key="2">
    <citation type="journal article" date="2022" name="Mol. Biol. Evol.">
        <title>Comparative Genomics Reveals Insights into the Divergent Evolution of Astigmatic Mites and Household Pest Adaptations.</title>
        <authorList>
            <person name="Xiong Q."/>
            <person name="Wan A.T."/>
            <person name="Liu X."/>
            <person name="Fung C.S."/>
            <person name="Xiao X."/>
            <person name="Malainual N."/>
            <person name="Hou J."/>
            <person name="Wang L."/>
            <person name="Wang M."/>
            <person name="Yang K.Y."/>
            <person name="Cui Y."/>
            <person name="Leung E.L."/>
            <person name="Nong W."/>
            <person name="Shin S.K."/>
            <person name="Au S.W."/>
            <person name="Jeong K.Y."/>
            <person name="Chew F.T."/>
            <person name="Hui J.H."/>
            <person name="Leung T.F."/>
            <person name="Tungtrongchitr A."/>
            <person name="Zhong N."/>
            <person name="Liu Z."/>
            <person name="Tsui S.K."/>
        </authorList>
    </citation>
    <scope>NUCLEOTIDE SEQUENCE [LARGE SCALE GENOMIC DNA]</scope>
    <source>
        <strain evidence="1">Derp</strain>
    </source>
</reference>
<reference evidence="1 2" key="1">
    <citation type="journal article" date="2018" name="J. Allergy Clin. Immunol.">
        <title>High-quality assembly of Dermatophagoides pteronyssinus genome and transcriptome reveals a wide range of novel allergens.</title>
        <authorList>
            <person name="Liu X.Y."/>
            <person name="Yang K.Y."/>
            <person name="Wang M.Q."/>
            <person name="Kwok J.S."/>
            <person name="Zeng X."/>
            <person name="Yang Z."/>
            <person name="Xiao X.J."/>
            <person name="Lau C.P."/>
            <person name="Li Y."/>
            <person name="Huang Z.M."/>
            <person name="Ba J.G."/>
            <person name="Yim A.K."/>
            <person name="Ouyang C.Y."/>
            <person name="Ngai S.M."/>
            <person name="Chan T.F."/>
            <person name="Leung E.L."/>
            <person name="Liu L."/>
            <person name="Liu Z.G."/>
            <person name="Tsui S.K."/>
        </authorList>
    </citation>
    <scope>NUCLEOTIDE SEQUENCE [LARGE SCALE GENOMIC DNA]</scope>
    <source>
        <strain evidence="1">Derp</strain>
    </source>
</reference>
<comment type="caution">
    <text evidence="1">The sequence shown here is derived from an EMBL/GenBank/DDBJ whole genome shotgun (WGS) entry which is preliminary data.</text>
</comment>
<gene>
    <name evidence="1" type="ORF">DERP_004924</name>
</gene>